<dbReference type="KEGG" id="ptm:GSPATT00014188001"/>
<protein>
    <recommendedName>
        <fullName evidence="3">PSI domain-containing protein</fullName>
    </recommendedName>
</protein>
<feature type="signal peptide" evidence="2">
    <location>
        <begin position="1"/>
        <end position="37"/>
    </location>
</feature>
<evidence type="ECO:0000256" key="2">
    <source>
        <dbReference type="SAM" id="SignalP"/>
    </source>
</evidence>
<feature type="domain" description="PSI" evidence="3">
    <location>
        <begin position="1246"/>
        <end position="1293"/>
    </location>
</feature>
<dbReference type="OrthoDB" id="287218at2759"/>
<dbReference type="OMA" id="CENQKFE"/>
<proteinExistence type="predicted"/>
<dbReference type="RefSeq" id="XP_001446618.1">
    <property type="nucleotide sequence ID" value="XM_001446581.1"/>
</dbReference>
<dbReference type="Proteomes" id="UP000000600">
    <property type="component" value="Unassembled WGS sequence"/>
</dbReference>
<dbReference type="HOGENOM" id="CLU_000383_0_0_1"/>
<evidence type="ECO:0000313" key="5">
    <source>
        <dbReference type="Proteomes" id="UP000000600"/>
    </source>
</evidence>
<sequence>MYRNQSLNISQFKIRMKDLGQSLILIYLLILVQNTSAEPTTLSVSNATCSCTQVLTEKECKERKCYWNNNVCSNLTLKTTNYCELIGIEVCMSTPGCANVSEKCVSFSGCSTYQYHTNEICQNISTSCTTDGEQCIELDKCSNYTNQISCVRDETGKFCYWNTDKKVCSLTTSCDLLPNTLNSDGLCRAQISSCTMKNGGGCEVSGEKCENQKFEGACFTSLDQKTKCIWDTNICKDKTCINALQTNTTHDLCTAYLATCTVNDTLNGCQDLPVQCSALNLQNNCIINSGGQKCYWNKNNKKCEDKNCDNASDDNQNHDMCQQWLSICTVNSGGIGCQTKLSDCTKYTASNQCVQTLTGDECFWNEGKCLLKSCENAPSTNITDEMCSQFLSTCTVQIDLTGCEKKKTSCSLFAKEQQCVSQLNGKLCIFQNNVCIERLCSNASEDFTNDQECKRFSSTCMVKSTYKGCVLQECKNILTGDNCTFDYQNKKCYYGQQCQQRSCANAPLTYKTDAECRAFLNDCTVTQQLKGCIERPLSCDRLSEKQCIMLSDNVTKCSWNDDNENNKVCRILDCSDIIPGTQTNETCSAFDPSCTVADLSSTCMKKPLGCSLMLNKQHCFGVVLIDMKSTCSWDNDNSLCRDRQCSDSDQSIKTEEGCRQYLATCTLSPTGSGCVNEPTSCKGYKTKDACRRLVSDPNNIVMCGWNGCENRTCLNAPIAGSGQLYTHKSCNSYLSTCTLNADQTGCVAQFSSCDQIKNQVQCADTILISGTRCYYDVSTDNYFCRDFRCTDENSSQMTHAKCQALSIQCTLGEVGMGCVEMLNTCSNIKEMQQCEGTILSFNRYCSWDTTIENQNPTCKDRACKYSPFKGSSASCENYQDSCTLGDPELGCIEKPASCNGLNQKQCVNVKLINGTYCSFNSTIVDEALQCRGRVCADAPTKYQTDAQCKTWLPSCTVRSDQAGCVDEPSDCTLMVKQQCITSKGVTCFWNGYANPSNCRVALCTDASKTLYTSDALCKTYRSDCTVAKANGCITQPTSCASLDQDHCPRITIYATDKEASENKCSWNLSASACQDRVCSDAPTTIITEEGCRGWLKTCTLGLTNQGCIIEQTSCDLVQTQNQCQVLSDGTRCGWNAGCVNRTCSNAPDIYTSDEQCRAYLSTCTVQADGIGCIIRASKCTDILIDRQCIKIDDSKLCQWNSSKMKCEDRACTNAPNTYINHDLCIEYLPTCTAKASGAGCQSLSDKCSTYTSNKQCVLTLSYTGCQWVMISGIGQCLDIYESCSSYNIEASCTAQTDKSKCIWLNGSCYNRECHHAPKYFSTHEQCQYYGNCTTNGQGCINYTPCDQYKYTDACVQGLSGKCVLVNQCQDISCDLAPVNYKTHSDCQAFLSTCTTNGNGCIEIRRCQDAYVEEACKFNASKLECAWVNGICYDKSCDTADTTIQSEKGCYDYYPEGNCTTKKGGGCVTKGKCKDAQVESACISQSDGQKCSWQNGSCQLRSCTDIQGYDHLTCNTAQAECTTDGFQCTMMKTCSNTLIEQACIKGTDGPCRWSQGKCYRYTKCTDLTYPTHVKCNSIHPQCTTNGINCVSITNCSNTPKVACFIGISNNQIGKCIWTPMNIKASASYQCIDFNDCANALYLNHNDCYNYSLGQCTSDGISGCIKLDNCTKYTVESACFIDQAGKTINSAGAITSTGKCKWSEGKCVAQGCSEIIGSNHEDCNSQLSTCTYNGKSCVVQGTCSTFTTSDSCITATGTDGKCYWESGVCTAMKCEDYPVTLCSLYSSTCIQDGSSCVSLKDCTSYKTQSACDYGSPTSVCAWIITSVNNKGKCVEVTTCTIATVYEKACRRLSDRCYWQSIVVANQTEYICSPKTCEIQTDQTCTGFYDWSLKSYTVCQFSPQGKCVSTEPNSLSQNDCPIATLYQYTWNPTTNKCSICNSVQTNNSSNQNQSNSADSGSTIILSIIVLILGFII</sequence>
<dbReference type="Pfam" id="PF01508">
    <property type="entry name" value="Paramecium_SA"/>
    <property type="match status" value="24"/>
</dbReference>
<evidence type="ECO:0000256" key="1">
    <source>
        <dbReference type="ARBA" id="ARBA00023180"/>
    </source>
</evidence>
<dbReference type="InParanoid" id="A0D854"/>
<dbReference type="GeneID" id="5032403"/>
<keyword evidence="2" id="KW-0732">Signal</keyword>
<evidence type="ECO:0000259" key="3">
    <source>
        <dbReference type="SMART" id="SM00423"/>
    </source>
</evidence>
<feature type="domain" description="PSI" evidence="3">
    <location>
        <begin position="343"/>
        <end position="388"/>
    </location>
</feature>
<dbReference type="EMBL" id="CT868319">
    <property type="protein sequence ID" value="CAK79221.1"/>
    <property type="molecule type" value="Genomic_DNA"/>
</dbReference>
<organism evidence="4 5">
    <name type="scientific">Paramecium tetraurelia</name>
    <dbReference type="NCBI Taxonomy" id="5888"/>
    <lineage>
        <taxon>Eukaryota</taxon>
        <taxon>Sar</taxon>
        <taxon>Alveolata</taxon>
        <taxon>Ciliophora</taxon>
        <taxon>Intramacronucleata</taxon>
        <taxon>Oligohymenophorea</taxon>
        <taxon>Peniculida</taxon>
        <taxon>Parameciidae</taxon>
        <taxon>Paramecium</taxon>
    </lineage>
</organism>
<feature type="domain" description="PSI" evidence="3">
    <location>
        <begin position="1113"/>
        <end position="1164"/>
    </location>
</feature>
<accession>A0D854</accession>
<dbReference type="SMART" id="SM00639">
    <property type="entry name" value="PSA"/>
    <property type="match status" value="25"/>
</dbReference>
<dbReference type="InterPro" id="IPR016201">
    <property type="entry name" value="PSI"/>
</dbReference>
<gene>
    <name evidence="4" type="ORF">GSPATT00014188001</name>
</gene>
<reference evidence="4 5" key="1">
    <citation type="journal article" date="2006" name="Nature">
        <title>Global trends of whole-genome duplications revealed by the ciliate Paramecium tetraurelia.</title>
        <authorList>
            <consortium name="Genoscope"/>
            <person name="Aury J.-M."/>
            <person name="Jaillon O."/>
            <person name="Duret L."/>
            <person name="Noel B."/>
            <person name="Jubin C."/>
            <person name="Porcel B.M."/>
            <person name="Segurens B."/>
            <person name="Daubin V."/>
            <person name="Anthouard V."/>
            <person name="Aiach N."/>
            <person name="Arnaiz O."/>
            <person name="Billaut A."/>
            <person name="Beisson J."/>
            <person name="Blanc I."/>
            <person name="Bouhouche K."/>
            <person name="Camara F."/>
            <person name="Duharcourt S."/>
            <person name="Guigo R."/>
            <person name="Gogendeau D."/>
            <person name="Katinka M."/>
            <person name="Keller A.-M."/>
            <person name="Kissmehl R."/>
            <person name="Klotz C."/>
            <person name="Koll F."/>
            <person name="Le Moue A."/>
            <person name="Lepere C."/>
            <person name="Malinsky S."/>
            <person name="Nowacki M."/>
            <person name="Nowak J.K."/>
            <person name="Plattner H."/>
            <person name="Poulain J."/>
            <person name="Ruiz F."/>
            <person name="Serrano V."/>
            <person name="Zagulski M."/>
            <person name="Dessen P."/>
            <person name="Betermier M."/>
            <person name="Weissenbach J."/>
            <person name="Scarpelli C."/>
            <person name="Schachter V."/>
            <person name="Sperling L."/>
            <person name="Meyer E."/>
            <person name="Cohen J."/>
            <person name="Wincker P."/>
        </authorList>
    </citation>
    <scope>NUCLEOTIDE SEQUENCE [LARGE SCALE GENOMIC DNA]</scope>
    <source>
        <strain evidence="4 5">Stock d4-2</strain>
    </source>
</reference>
<name>A0D854_PARTE</name>
<dbReference type="SMART" id="SM00423">
    <property type="entry name" value="PSI"/>
    <property type="match status" value="4"/>
</dbReference>
<feature type="domain" description="PSI" evidence="3">
    <location>
        <begin position="140"/>
        <end position="188"/>
    </location>
</feature>
<keyword evidence="5" id="KW-1185">Reference proteome</keyword>
<keyword evidence="1" id="KW-0325">Glycoprotein</keyword>
<feature type="chain" id="PRO_5002623933" description="PSI domain-containing protein" evidence="2">
    <location>
        <begin position="38"/>
        <end position="1973"/>
    </location>
</feature>
<dbReference type="InterPro" id="IPR002895">
    <property type="entry name" value="Paramecium_SA"/>
</dbReference>
<evidence type="ECO:0000313" key="4">
    <source>
        <dbReference type="EMBL" id="CAK79221.1"/>
    </source>
</evidence>